<reference evidence="1 2" key="1">
    <citation type="submission" date="2019-12" db="EMBL/GenBank/DDBJ databases">
        <title>Sequence classification of anaerobic respiratory reductive dehalogenases: First we see many, then we see few.</title>
        <authorList>
            <person name="Molenda O."/>
            <person name="Puentes Jacome L.A."/>
            <person name="Cao X."/>
            <person name="Nesbo C.L."/>
            <person name="Tang S."/>
            <person name="Morson N."/>
            <person name="Patron J."/>
            <person name="Lomheim L."/>
            <person name="Wishart D.S."/>
            <person name="Edwards E.A."/>
        </authorList>
    </citation>
    <scope>NUCLEOTIDE SEQUENCE [LARGE SCALE GENOMIC DNA]</scope>
    <source>
        <strain evidence="1 2">12DCA</strain>
    </source>
</reference>
<gene>
    <name evidence="1" type="ORF">GQ588_06350</name>
</gene>
<name>A0A857DIG9_9FIRM</name>
<proteinExistence type="predicted"/>
<dbReference type="Proteomes" id="UP000430508">
    <property type="component" value="Chromosome"/>
</dbReference>
<evidence type="ECO:0000313" key="2">
    <source>
        <dbReference type="Proteomes" id="UP000430508"/>
    </source>
</evidence>
<dbReference type="RefSeq" id="WP_019226683.1">
    <property type="nucleotide sequence ID" value="NZ_CP046996.1"/>
</dbReference>
<dbReference type="EMBL" id="CP046996">
    <property type="protein sequence ID" value="QHA00282.1"/>
    <property type="molecule type" value="Genomic_DNA"/>
</dbReference>
<dbReference type="AlphaFoldDB" id="A0A857DIG9"/>
<evidence type="ECO:0000313" key="1">
    <source>
        <dbReference type="EMBL" id="QHA00282.1"/>
    </source>
</evidence>
<accession>A0A857DIG9</accession>
<organism evidence="1 2">
    <name type="scientific">Dehalobacter restrictus</name>
    <dbReference type="NCBI Taxonomy" id="55583"/>
    <lineage>
        <taxon>Bacteria</taxon>
        <taxon>Bacillati</taxon>
        <taxon>Bacillota</taxon>
        <taxon>Clostridia</taxon>
        <taxon>Eubacteriales</taxon>
        <taxon>Desulfitobacteriaceae</taxon>
        <taxon>Dehalobacter</taxon>
    </lineage>
</organism>
<sequence>MNIKWKELWDANPDIFSVSGWEECPEEVRKGWHLPSQFDYFSAGDISFRVGIIAAQGVYREEDFLLGGILWGRHLGNGSRTLIYYVAKEFSPVFLGAVSQIGGMLFARTVFWREKLTPNLYVLAEKDYDKGFFRLDTGELHPGWEHWQRELNPVAWNHLTVINRYFQSLAKRRVRAVSEKNKITYCWGNIQIAEFKKKGNKFELSTKVKWTRNKNIASKFLKLGWVDFSGNLNDEFCRAINGILELLENMEINGSLDSRELLDLKIIYDREFIPQYFGKYLEVPWYPKDFSDLIESRQLYFFQRDQSIRMIKPVLEKPSLKVVQTLLAFSAFENYTKHHQGFPGYPQLEWNHKIFLFCEADYMEELRLCQSWLKQPDNYPLIIMPKEWRTEGFKGVKDNFIAFGIDA</sequence>
<protein>
    <submittedName>
        <fullName evidence="1">Uncharacterized protein</fullName>
    </submittedName>
</protein>